<name>A0ABT6ELN6_9ENTR</name>
<organism evidence="1 2">
    <name type="scientific">Klebsiella huaxiensis</name>
    <dbReference type="NCBI Taxonomy" id="2153354"/>
    <lineage>
        <taxon>Bacteria</taxon>
        <taxon>Pseudomonadati</taxon>
        <taxon>Pseudomonadota</taxon>
        <taxon>Gammaproteobacteria</taxon>
        <taxon>Enterobacterales</taxon>
        <taxon>Enterobacteriaceae</taxon>
        <taxon>Klebsiella/Raoultella group</taxon>
        <taxon>Klebsiella</taxon>
    </lineage>
</organism>
<protein>
    <recommendedName>
        <fullName evidence="3">HEPN domain-containing protein</fullName>
    </recommendedName>
</protein>
<proteinExistence type="predicted"/>
<keyword evidence="1" id="KW-0614">Plasmid</keyword>
<dbReference type="EMBL" id="JAPQEX020000003">
    <property type="protein sequence ID" value="MDG1646300.1"/>
    <property type="molecule type" value="Genomic_DNA"/>
</dbReference>
<evidence type="ECO:0000313" key="1">
    <source>
        <dbReference type="EMBL" id="MDG1646300.1"/>
    </source>
</evidence>
<keyword evidence="2" id="KW-1185">Reference proteome</keyword>
<sequence length="217" mass="25202">MDSWIYQQIIGTEKTMKKKKASEPGLLASDSDWHNNACLNYMPDHGTAYTEGYRRAADILIKHIDESGRDQDFLVYPVLFLYRHHLELLIKQIIGLALALAEEPDKHQYKKDDHNLNTLWPLAQKLILEVDDSYRSSDFRIVKEVVKALHQADERATDFRYARRNDGTRSLEGIHYINTRRFGEKMGEASDLLDGVDYGLRDLLDCKAEWNQILDSF</sequence>
<geneLocation type="plasmid" evidence="1">
    <name>pZRKH-FIA</name>
</geneLocation>
<comment type="caution">
    <text evidence="1">The sequence shown here is derived from an EMBL/GenBank/DDBJ whole genome shotgun (WGS) entry which is preliminary data.</text>
</comment>
<gene>
    <name evidence="1" type="ORF">OXR69_031315</name>
</gene>
<evidence type="ECO:0008006" key="3">
    <source>
        <dbReference type="Google" id="ProtNLM"/>
    </source>
</evidence>
<dbReference type="Proteomes" id="UP001075001">
    <property type="component" value="Unassembled WGS sequence"/>
</dbReference>
<evidence type="ECO:0000313" key="2">
    <source>
        <dbReference type="Proteomes" id="UP001075001"/>
    </source>
</evidence>
<accession>A0ABT6ELN6</accession>
<reference evidence="1" key="1">
    <citation type="submission" date="2023-03" db="EMBL/GenBank/DDBJ databases">
        <title>identification of new KPC variant in Klebsiella huaxiensis from the Hospital Sewage Samples in China.</title>
        <authorList>
            <person name="Wu Y."/>
        </authorList>
    </citation>
    <scope>NUCLEOTIDE SEQUENCE</scope>
    <source>
        <strain evidence="1">ZR-9</strain>
    </source>
</reference>